<sequence length="233" mass="24490">MTTLPYGSALIIGAGPGISGSLTRRLRAENIPVVIAARNIDKLANLVDETGAIALPVDASDASAMHTLFAQTESRIGAPEIVVYNASGRVRGPIAELDAAQVEQAVAVSALGAFYAVQQAARRMVPKGKGAILLTGATAGVKGFALSAPFAMGKFALRGLAQSAARELAPKGIHVAHFVIDGSVRSDQRADPADAPDSTLDPDAIAQTYVDVLRQHRSAWAWEIELRPWVEKF</sequence>
<dbReference type="EMBL" id="FCNX02000004">
    <property type="protein sequence ID" value="SAK60098.1"/>
    <property type="molecule type" value="Genomic_DNA"/>
</dbReference>
<dbReference type="OrthoDB" id="5513072at2"/>
<protein>
    <submittedName>
        <fullName evidence="1">Short chain dehydrogenase/reductase family oxidoreductase</fullName>
    </submittedName>
</protein>
<gene>
    <name evidence="1" type="ORF">AWB77_02023</name>
</gene>
<evidence type="ECO:0000313" key="1">
    <source>
        <dbReference type="EMBL" id="SAK60098.1"/>
    </source>
</evidence>
<evidence type="ECO:0000313" key="2">
    <source>
        <dbReference type="Proteomes" id="UP000054903"/>
    </source>
</evidence>
<dbReference type="Proteomes" id="UP000054903">
    <property type="component" value="Unassembled WGS sequence"/>
</dbReference>
<organism evidence="1 2">
    <name type="scientific">Caballeronia fortuita</name>
    <dbReference type="NCBI Taxonomy" id="1777138"/>
    <lineage>
        <taxon>Bacteria</taxon>
        <taxon>Pseudomonadati</taxon>
        <taxon>Pseudomonadota</taxon>
        <taxon>Betaproteobacteria</taxon>
        <taxon>Burkholderiales</taxon>
        <taxon>Burkholderiaceae</taxon>
        <taxon>Caballeronia</taxon>
    </lineage>
</organism>
<keyword evidence="2" id="KW-1185">Reference proteome</keyword>
<dbReference type="Pfam" id="PF00106">
    <property type="entry name" value="adh_short"/>
    <property type="match status" value="1"/>
</dbReference>
<dbReference type="InterPro" id="IPR002347">
    <property type="entry name" value="SDR_fam"/>
</dbReference>
<dbReference type="AlphaFoldDB" id="A0A158AQ97"/>
<dbReference type="PANTHER" id="PTHR43431:SF7">
    <property type="entry name" value="OXIDOREDUCTASE, SHORT CHAIN DEHYDROGENASE_REDUCTASE FAMILY (AFU_ORTHOLOGUE AFUA_5G14000)"/>
    <property type="match status" value="1"/>
</dbReference>
<comment type="caution">
    <text evidence="1">The sequence shown here is derived from an EMBL/GenBank/DDBJ whole genome shotgun (WGS) entry which is preliminary data.</text>
</comment>
<dbReference type="STRING" id="1777138.AWB77_02023"/>
<proteinExistence type="predicted"/>
<dbReference type="PANTHER" id="PTHR43431">
    <property type="entry name" value="OXIDOREDUCTASE, SHORT CHAIN DEHYDROGENASE/REDUCTASE FAMILY (AFU_ORTHOLOGUE AFUA_5G14000)"/>
    <property type="match status" value="1"/>
</dbReference>
<reference evidence="1" key="1">
    <citation type="submission" date="2016-01" db="EMBL/GenBank/DDBJ databases">
        <authorList>
            <person name="Peeters C."/>
        </authorList>
    </citation>
    <scope>NUCLEOTIDE SEQUENCE</scope>
    <source>
        <strain evidence="1">LMG 29320</strain>
    </source>
</reference>
<dbReference type="RefSeq" id="WP_061134261.1">
    <property type="nucleotide sequence ID" value="NZ_FCNX02000004.1"/>
</dbReference>
<dbReference type="PRINTS" id="PR00081">
    <property type="entry name" value="GDHRDH"/>
</dbReference>
<accession>A0A158AQ97</accession>
<name>A0A158AQ97_9BURK</name>
<dbReference type="SUPFAM" id="SSF51735">
    <property type="entry name" value="NAD(P)-binding Rossmann-fold domains"/>
    <property type="match status" value="1"/>
</dbReference>
<dbReference type="Gene3D" id="3.40.50.720">
    <property type="entry name" value="NAD(P)-binding Rossmann-like Domain"/>
    <property type="match status" value="1"/>
</dbReference>
<dbReference type="InterPro" id="IPR036291">
    <property type="entry name" value="NAD(P)-bd_dom_sf"/>
</dbReference>